<dbReference type="InterPro" id="IPR012349">
    <property type="entry name" value="Split_barrel_FMN-bd"/>
</dbReference>
<dbReference type="EC" id="1.5.1.-" evidence="3"/>
<dbReference type="RefSeq" id="WP_369230355.1">
    <property type="nucleotide sequence ID" value="NZ_CP163435.1"/>
</dbReference>
<dbReference type="InterPro" id="IPR002563">
    <property type="entry name" value="Flavin_Rdtase-like_dom"/>
</dbReference>
<sequence>MVTMDAFIERLNPDMYVVTAFAGGERAGCLVGFASQCSIQPVRFVVWLSKANHTFRVARSADRLAVHLLRREQTELAALFGGETGDRVDKFARVAWRTGPDGTVVLRDAPAWFVGAVEQRVDGGDHVGFVLTPLESGGEQPGTMPAMFRLSDARGISPGHPVD</sequence>
<dbReference type="Pfam" id="PF01613">
    <property type="entry name" value="Flavin_Reduct"/>
    <property type="match status" value="1"/>
</dbReference>
<dbReference type="PANTHER" id="PTHR30466">
    <property type="entry name" value="FLAVIN REDUCTASE"/>
    <property type="match status" value="1"/>
</dbReference>
<dbReference type="AlphaFoldDB" id="A0AB39P132"/>
<protein>
    <submittedName>
        <fullName evidence="3">Flavin reductase family protein</fullName>
        <ecNumber evidence="3">1.5.1.-</ecNumber>
    </submittedName>
</protein>
<dbReference type="GO" id="GO:0042602">
    <property type="term" value="F:riboflavin reductase (NADPH) activity"/>
    <property type="evidence" value="ECO:0007669"/>
    <property type="project" value="TreeGrafter"/>
</dbReference>
<proteinExistence type="predicted"/>
<dbReference type="EMBL" id="CP163435">
    <property type="protein sequence ID" value="XDQ24054.1"/>
    <property type="molecule type" value="Genomic_DNA"/>
</dbReference>
<keyword evidence="1 3" id="KW-0560">Oxidoreductase</keyword>
<dbReference type="SUPFAM" id="SSF50475">
    <property type="entry name" value="FMN-binding split barrel"/>
    <property type="match status" value="1"/>
</dbReference>
<dbReference type="GO" id="GO:0010181">
    <property type="term" value="F:FMN binding"/>
    <property type="evidence" value="ECO:0007669"/>
    <property type="project" value="InterPro"/>
</dbReference>
<name>A0AB39P132_9ACTN</name>
<gene>
    <name evidence="3" type="ORF">AB5J56_04770</name>
</gene>
<evidence type="ECO:0000256" key="1">
    <source>
        <dbReference type="ARBA" id="ARBA00023002"/>
    </source>
</evidence>
<evidence type="ECO:0000259" key="2">
    <source>
        <dbReference type="SMART" id="SM00903"/>
    </source>
</evidence>
<dbReference type="InterPro" id="IPR050268">
    <property type="entry name" value="NADH-dep_flavin_reductase"/>
</dbReference>
<dbReference type="Gene3D" id="2.30.110.10">
    <property type="entry name" value="Electron Transport, Fmn-binding Protein, Chain A"/>
    <property type="match status" value="1"/>
</dbReference>
<organism evidence="3">
    <name type="scientific">Streptomyces sp. R21</name>
    <dbReference type="NCBI Taxonomy" id="3238627"/>
    <lineage>
        <taxon>Bacteria</taxon>
        <taxon>Bacillati</taxon>
        <taxon>Actinomycetota</taxon>
        <taxon>Actinomycetes</taxon>
        <taxon>Kitasatosporales</taxon>
        <taxon>Streptomycetaceae</taxon>
        <taxon>Streptomyces</taxon>
    </lineage>
</organism>
<feature type="domain" description="Flavin reductase like" evidence="2">
    <location>
        <begin position="15"/>
        <end position="155"/>
    </location>
</feature>
<reference evidence="3" key="1">
    <citation type="submission" date="2024-07" db="EMBL/GenBank/DDBJ databases">
        <authorList>
            <person name="Yu S.T."/>
        </authorList>
    </citation>
    <scope>NUCLEOTIDE SEQUENCE</scope>
    <source>
        <strain evidence="3">R21</strain>
    </source>
</reference>
<evidence type="ECO:0000313" key="3">
    <source>
        <dbReference type="EMBL" id="XDQ24054.1"/>
    </source>
</evidence>
<dbReference type="PANTHER" id="PTHR30466:SF15">
    <property type="entry name" value="POSSIBLE OXIDOREDUCTASE"/>
    <property type="match status" value="1"/>
</dbReference>
<accession>A0AB39P132</accession>
<dbReference type="SMART" id="SM00903">
    <property type="entry name" value="Flavin_Reduct"/>
    <property type="match status" value="1"/>
</dbReference>